<sequence>MSTMDIDGSLAVGCDANPRPCHRIPLDDVDNAVLLNAHRIWESLKDGRRFPPRQAITPRVLKPILRNTTLIKVIDGGSDYEYRIVGDASVMAHGQSFQGLRWSQTEILTPRFPKFIKPYYDSIVREGEPLAMRGWVARSGQARGYIYCEYLYLPLGEAEVDHILVVAVYHRRDGHAHTTEMSSSAAL</sequence>
<proteinExistence type="predicted"/>
<name>A0ABN1EKM8_9PROT</name>
<protein>
    <recommendedName>
        <fullName evidence="3">PAS domain-containing protein</fullName>
    </recommendedName>
</protein>
<dbReference type="Proteomes" id="UP001499951">
    <property type="component" value="Unassembled WGS sequence"/>
</dbReference>
<accession>A0ABN1EKM8</accession>
<keyword evidence="2" id="KW-1185">Reference proteome</keyword>
<evidence type="ECO:0000313" key="2">
    <source>
        <dbReference type="Proteomes" id="UP001499951"/>
    </source>
</evidence>
<organism evidence="1 2">
    <name type="scientific">Rhizomicrobium electricum</name>
    <dbReference type="NCBI Taxonomy" id="480070"/>
    <lineage>
        <taxon>Bacteria</taxon>
        <taxon>Pseudomonadati</taxon>
        <taxon>Pseudomonadota</taxon>
        <taxon>Alphaproteobacteria</taxon>
        <taxon>Micropepsales</taxon>
        <taxon>Micropepsaceae</taxon>
        <taxon>Rhizomicrobium</taxon>
    </lineage>
</organism>
<dbReference type="EMBL" id="BAAADD010000004">
    <property type="protein sequence ID" value="GAA0568631.1"/>
    <property type="molecule type" value="Genomic_DNA"/>
</dbReference>
<reference evidence="1 2" key="1">
    <citation type="journal article" date="2019" name="Int. J. Syst. Evol. Microbiol.">
        <title>The Global Catalogue of Microorganisms (GCM) 10K type strain sequencing project: providing services to taxonomists for standard genome sequencing and annotation.</title>
        <authorList>
            <consortium name="The Broad Institute Genomics Platform"/>
            <consortium name="The Broad Institute Genome Sequencing Center for Infectious Disease"/>
            <person name="Wu L."/>
            <person name="Ma J."/>
        </authorList>
    </citation>
    <scope>NUCLEOTIDE SEQUENCE [LARGE SCALE GENOMIC DNA]</scope>
    <source>
        <strain evidence="1 2">JCM 15089</strain>
    </source>
</reference>
<evidence type="ECO:0008006" key="3">
    <source>
        <dbReference type="Google" id="ProtNLM"/>
    </source>
</evidence>
<comment type="caution">
    <text evidence="1">The sequence shown here is derived from an EMBL/GenBank/DDBJ whole genome shotgun (WGS) entry which is preliminary data.</text>
</comment>
<gene>
    <name evidence="1" type="ORF">GCM10008942_16550</name>
</gene>
<evidence type="ECO:0000313" key="1">
    <source>
        <dbReference type="EMBL" id="GAA0568631.1"/>
    </source>
</evidence>
<dbReference type="RefSeq" id="WP_166929855.1">
    <property type="nucleotide sequence ID" value="NZ_BAAADD010000004.1"/>
</dbReference>